<accession>X0WVA4</accession>
<reference evidence="1" key="1">
    <citation type="journal article" date="2014" name="Front. Microbiol.">
        <title>High frequency of phylogenetically diverse reductive dehalogenase-homologous genes in deep subseafloor sedimentary metagenomes.</title>
        <authorList>
            <person name="Kawai M."/>
            <person name="Futagami T."/>
            <person name="Toyoda A."/>
            <person name="Takaki Y."/>
            <person name="Nishi S."/>
            <person name="Hori S."/>
            <person name="Arai W."/>
            <person name="Tsubouchi T."/>
            <person name="Morono Y."/>
            <person name="Uchiyama I."/>
            <person name="Ito T."/>
            <person name="Fujiyama A."/>
            <person name="Inagaki F."/>
            <person name="Takami H."/>
        </authorList>
    </citation>
    <scope>NUCLEOTIDE SEQUENCE</scope>
    <source>
        <strain evidence="1">Expedition CK06-06</strain>
    </source>
</reference>
<dbReference type="AlphaFoldDB" id="X0WVA4"/>
<gene>
    <name evidence="1" type="ORF">S01H1_59942</name>
</gene>
<organism evidence="1">
    <name type="scientific">marine sediment metagenome</name>
    <dbReference type="NCBI Taxonomy" id="412755"/>
    <lineage>
        <taxon>unclassified sequences</taxon>
        <taxon>metagenomes</taxon>
        <taxon>ecological metagenomes</taxon>
    </lineage>
</organism>
<proteinExistence type="predicted"/>
<evidence type="ECO:0000313" key="1">
    <source>
        <dbReference type="EMBL" id="GAG16676.1"/>
    </source>
</evidence>
<comment type="caution">
    <text evidence="1">The sequence shown here is derived from an EMBL/GenBank/DDBJ whole genome shotgun (WGS) entry which is preliminary data.</text>
</comment>
<feature type="non-terminal residue" evidence="1">
    <location>
        <position position="1"/>
    </location>
</feature>
<name>X0WVA4_9ZZZZ</name>
<dbReference type="EMBL" id="BARS01039239">
    <property type="protein sequence ID" value="GAG16676.1"/>
    <property type="molecule type" value="Genomic_DNA"/>
</dbReference>
<sequence length="81" mass="9570">WVFLEVAGVEPTNNRSERILRFGVLWRKRSQGTRSEKGNRWVERILSVRQTARLRGRSSFSILVNAMQSHFKVEEPDLTWI</sequence>
<evidence type="ECO:0008006" key="2">
    <source>
        <dbReference type="Google" id="ProtNLM"/>
    </source>
</evidence>
<protein>
    <recommendedName>
        <fullName evidence="2">Transposase IS66 C-terminal domain-containing protein</fullName>
    </recommendedName>
</protein>